<dbReference type="EMBL" id="NQYH01000001">
    <property type="protein sequence ID" value="RIY41905.1"/>
    <property type="molecule type" value="Genomic_DNA"/>
</dbReference>
<organism evidence="2 3">
    <name type="scientific">Neopusillimonas maritima</name>
    <dbReference type="NCBI Taxonomy" id="2026239"/>
    <lineage>
        <taxon>Bacteria</taxon>
        <taxon>Pseudomonadati</taxon>
        <taxon>Pseudomonadota</taxon>
        <taxon>Betaproteobacteria</taxon>
        <taxon>Burkholderiales</taxon>
        <taxon>Alcaligenaceae</taxon>
        <taxon>Neopusillimonas</taxon>
    </lineage>
</organism>
<dbReference type="SMART" id="SM00460">
    <property type="entry name" value="TGc"/>
    <property type="match status" value="1"/>
</dbReference>
<feature type="domain" description="Transglutaminase-like" evidence="1">
    <location>
        <begin position="184"/>
        <end position="254"/>
    </location>
</feature>
<reference evidence="2 3" key="1">
    <citation type="submission" date="2017-08" db="EMBL/GenBank/DDBJ databases">
        <title>Pusillimonas indicus sp. nov., a member of the family Alcaligenaceae isolated from surface seawater.</title>
        <authorList>
            <person name="Li J."/>
        </authorList>
    </citation>
    <scope>NUCLEOTIDE SEQUENCE [LARGE SCALE GENOMIC DNA]</scope>
    <source>
        <strain evidence="2 3">L52-1-41</strain>
    </source>
</reference>
<dbReference type="InterPro" id="IPR002931">
    <property type="entry name" value="Transglutaminase-like"/>
</dbReference>
<dbReference type="PANTHER" id="PTHR33490">
    <property type="entry name" value="BLR5614 PROTEIN-RELATED"/>
    <property type="match status" value="1"/>
</dbReference>
<dbReference type="PANTHER" id="PTHR33490:SF7">
    <property type="entry name" value="BLR2979 PROTEIN"/>
    <property type="match status" value="1"/>
</dbReference>
<proteinExistence type="predicted"/>
<dbReference type="AlphaFoldDB" id="A0A3A1YWI6"/>
<dbReference type="Pfam" id="PF01841">
    <property type="entry name" value="Transglut_core"/>
    <property type="match status" value="1"/>
</dbReference>
<name>A0A3A1YWI6_9BURK</name>
<sequence length="314" mass="35854">MSVSMVYQVMHDTLYRYQLPVSLSRQILRLTPRQLPWQDVYSCHVDIQPLPSHIHTMRDAFGNEVLLFCLEQEHTELEFRSRSRVEVKPRYLPAASVDLPLEEVVDFYRFAPGKRYSASDFEAMKFLYESSHVRVKRVFADWTREMMFPGQSLCGLIRALQNRIYSEFTFDPTATTVSTPVTDVFDHRKGVCQDFAHLMLSCLRSVGLAARYVSGYILTHPPEGQARLVGADASHAWVSVYMPGFGWIDSDPTNNIFVNTEHITLSWGRDYADISPVRGMMIGSGAHTLDIAVTVCPENESKMGFDTPLSHFER</sequence>
<dbReference type="InterPro" id="IPR038765">
    <property type="entry name" value="Papain-like_cys_pep_sf"/>
</dbReference>
<protein>
    <submittedName>
        <fullName evidence="2">Transglutaminase</fullName>
    </submittedName>
</protein>
<gene>
    <name evidence="2" type="ORF">CJP73_00200</name>
</gene>
<dbReference type="SUPFAM" id="SSF54001">
    <property type="entry name" value="Cysteine proteinases"/>
    <property type="match status" value="1"/>
</dbReference>
<dbReference type="Pfam" id="PF08379">
    <property type="entry name" value="Bact_transglu_N"/>
    <property type="match status" value="1"/>
</dbReference>
<evidence type="ECO:0000313" key="3">
    <source>
        <dbReference type="Proteomes" id="UP000266206"/>
    </source>
</evidence>
<dbReference type="Proteomes" id="UP000266206">
    <property type="component" value="Unassembled WGS sequence"/>
</dbReference>
<dbReference type="Gene3D" id="3.10.620.30">
    <property type="match status" value="1"/>
</dbReference>
<dbReference type="InterPro" id="IPR013589">
    <property type="entry name" value="Bac_transglu_N"/>
</dbReference>
<dbReference type="RefSeq" id="WP_119515141.1">
    <property type="nucleotide sequence ID" value="NZ_NQYH01000001.1"/>
</dbReference>
<evidence type="ECO:0000313" key="2">
    <source>
        <dbReference type="EMBL" id="RIY41905.1"/>
    </source>
</evidence>
<accession>A0A3A1YWI6</accession>
<comment type="caution">
    <text evidence="2">The sequence shown here is derived from an EMBL/GenBank/DDBJ whole genome shotgun (WGS) entry which is preliminary data.</text>
</comment>
<evidence type="ECO:0000259" key="1">
    <source>
        <dbReference type="SMART" id="SM00460"/>
    </source>
</evidence>
<dbReference type="OrthoDB" id="5438043at2"/>